<sequence length="2970" mass="313459">MATSLAQQLQQIREQRGLIAPRQFTKKKLEPSILYDPAQAAAVDTSLICERALAAFQVLRAQEPAFEVADRLFHPSYVEVDRAFLSAEENASIDAKTECFFYAAGPYFLSPEVASCIEYLLRRFQVHSFAFDQMLGAFLAFHETPRFVRVVQTLVIPESSPWVWLSKVREQGVPIKRSLLVQLCIRNPFFTQFFQNAFMRLFATVLSGESSPPLQRHPMIRFYGLLMSEVVRETPKFNDSLMQILLPGMVSGLDRPQCPHAFAAGLALASHICCVASLTENVASSLCDLIVASMADHDRDRPGHLTALTQTFLTAALIVSRQKALRNLSAEALRTLCKRPRRGGGGKGNFLLLDVMEELRARENVDVSPFLSVFLSSALKLLAESTEEDARGDENFLRGAAAAETTEGQREKKLRFSSTEVSLGHSCVSLFCSVFEKEREVAESPGKGKRVLAGNALEAFAMAAFQAFHSACRASAAAGSKKPGPPLLLTSIEAVLQKVNEADGRAIPSTLKRLVELQEAEGGGSIGPLVQFLSGTLEGTPGEILKPSSSSSSKEKGKGKEAIPVTVLEGLLSPTKKIRSEAVRQAISQVEAAASKDDGDGDQEASSSSSSSSTLLRSLLSERVTDSSTSIAEKVLSCDALWRQESASRSVPLLLGKLRQLLEEIGDPLSTSQASLVMEGGEEGEEVDAGERAVSASGVFLERLCAGPLSRKLMPPLLRALLVAGLPDTERQSTGGTSVMEEAEGALGAVSLAVALSLSLEAVARGETHEGEADGGDEEKLVLWAVVMDVLRVSKLPLLSRLSAKVGKVKKSAGKPGGSFLRHFRSALAAAGKEMGKGGEGKDGSVSVLPECSSFPVVEVALRLSVVETLSHCSEGEESEEEGGELAQLVADWGGLLEFSLSLLTSLWTQGLKVLSNHKAEKKKRKVQPGSQVVPLPTAIPHLQKVAGSLAEGLIQLVLQQGGGVSEWLEAEHSLVQGPLHCLYTSVVWMLTDPPVFTSALSHFSETVSGDAKLALLMAIAVDLGLPFLDGGMDRTGARSGRKGTRRGDLFEKFLPFASLISTNALCLLCAIAEQSAEVLGTLLCSPDLLVVLLCLLRWGHEEVRSQALSLCRAAEEGAGEGERDPEGAEKWAVLLGLSKAMGVEGDASVFLWEGGREGERKVAKSLLKRVWESAVGDWGEAVLGDGRQTMEILKLRGGVEGGDSGASPETRKSKKAKGDKNKTPSVSLGALVTAAGCRAEPILQAALVEGGLSGILPLPLLAAICRQALRGRVGELTRELLESPVDGGLPPAPILSDLVSRLVAVEGRASWDAHPESKRVPSFLLEECLSPLLDAAATASRAGGGGAFSASLRDEAELVVSLVSSPCVVGGMDEDGQVTVLKKLILGGAEASAVLGPAPLTCARSLLLPLKSLFAFAKDVFGEMGKKKEKKKVEAVTKERQALCAETLHALLLLREGASGEEEGKEAEAGGAVEGLLELLCGKVRDMAGGGGAGDEAVGSSGVASPQGEKGGGEGDADESSEQRCAGALTSAVALLAPESEKGAKSLSTVANGLASSPSLLSSRTASALLRGAAGLVRSGKVFLKNVVEEEEEDEETEEEAEASPETEELKEALRNALGAFARGHPLSVRSPFFLSALSAHAPILVSPAQSIKESEDAEEEDEESTRTAVILDAQHVLRLLVSPLCAAAFLTQTGEAALRLISSLSALSASLRTGWRGAAVCVSCLSAEWVSWRVGAERGGAVPRLLDEISRVDALGGVRARQKEQERLRSRRDALKHLAAVAEEGDDLWVSQAQAVEGCLDLLTPLEPIERVEACGDLASSALRSLSACSAAVSRLFGEAGIQDVEGDGQEGEDADSCRASVLCSSILLLVIARTLEKGGTPSLDELAESEEPIEGSEGVVGGGDKEGVEERRAGRAVVLLARGLLELLAAVEKAEKKTDSSRGEGEPEGESELGELRALFSGLRVHTADLLRLIFTAMAPVLGVVKVGLCCLQLPTSPHAAEELLKKAQKSKGKGKKAEGLEAVPPKQRRAEIRLLPRLFSFLRPTVEGMGSSEGEGGAQKGGRKRAHENAAAGAAALTSEGKKLSTAVTRRAVPLYSLLLTALSVRFLESEEAGSGKGEGAEANGKVVVVPSQVKVEVWVFVGVLARALGRSLPGPFQSAGMLPQAAGALPALLSGGVGALKEGAAMGTAVLSCTASLLGSLPSSISLPEVNKVAAALGETSEALFGGGGDGEGEDEEMGEGEEEEEEDDEEMYRSLAPGVAKRLRSVLKDLDLQRLVLGLLSSLLALTRVHGRVLSPHLKTLTLSLFARSSAHAAFAAALRRQEGTGALRALCQSGGSDEAIQRAGMRGDPLLAASVLFVRCLRSLLEKVSLRSSLGVVSQIAHESGGSATVTTSSEPAEGENRAERAARLFRLGRVEDLLAVAIGETKTESTGTSAGLNSSRPALIKLTLWLATLPGSAVSKFVSSCGKLGMAPESVPVAAAVCAAVLGGSFETVHSAEWEGSGRGGTLVARLEGEETGDDALVSALVREPRLLCGMGEVEGPLMGLLTAFALKATQADLSPFIKQLQKWARGRRKQLLGDLRGEFRKERRTAVDEEGEQDEEALELHRDAANARVFTLLLKGLSEELGEFLLQDLLPSLLPDLASCLEAVRRQAGVLARGAAVLAESGDGGEEDDSERYRRKKKKKKLLDIAEEDEDEEDEEGSVRKKKKAALSAAAVEADKVLADGSSRMEISRKLFRQIKPVIPPGAPRPTVPLWWWFECGIPTLQLCSVCFSKTTGKTPESTLDTLLPPLIASFDVLAVLPARIPPPPSEAAASAAGGSGQTSAPGSGGSAAEDGVSAAQVWRRNVEAAVCELVASFVDRETTEGGGAQTGPRAWVRRAMQALLGKTRHSSPAVREAAVASLCACWKRSGLGLAATLNESTVHLSELLEDSDDAVEAAARRWLRLLEQLTGENLSQMLKR</sequence>
<comment type="function">
    <text evidence="1">Involved in nucleolar processing of pre-18S ribosomal RNA.</text>
</comment>
<dbReference type="GO" id="GO:0030515">
    <property type="term" value="F:snoRNA binding"/>
    <property type="evidence" value="ECO:0007669"/>
    <property type="project" value="TreeGrafter"/>
</dbReference>
<dbReference type="Gene3D" id="1.25.10.10">
    <property type="entry name" value="Leucine-rich Repeat Variant"/>
    <property type="match status" value="1"/>
</dbReference>
<dbReference type="SUPFAM" id="SSF48371">
    <property type="entry name" value="ARM repeat"/>
    <property type="match status" value="1"/>
</dbReference>
<name>A0A0G4I2I8_9ALVE</name>
<protein>
    <recommendedName>
        <fullName evidence="1">HEAT repeat-containing protein 1</fullName>
    </recommendedName>
</protein>
<evidence type="ECO:0000313" key="3">
    <source>
        <dbReference type="EMBL" id="CEM51042.1"/>
    </source>
</evidence>
<comment type="similarity">
    <text evidence="1">Belongs to the HEATR1/UTP10 family.</text>
</comment>
<evidence type="ECO:0000256" key="2">
    <source>
        <dbReference type="SAM" id="MobiDB-lite"/>
    </source>
</evidence>
<keyword evidence="1" id="KW-0687">Ribonucleoprotein</keyword>
<feature type="region of interest" description="Disordered" evidence="2">
    <location>
        <begin position="2818"/>
        <end position="2843"/>
    </location>
</feature>
<keyword evidence="1" id="KW-0690">Ribosome biogenesis</keyword>
<feature type="region of interest" description="Disordered" evidence="2">
    <location>
        <begin position="1492"/>
        <end position="1525"/>
    </location>
</feature>
<organism evidence="3">
    <name type="scientific">Chromera velia CCMP2878</name>
    <dbReference type="NCBI Taxonomy" id="1169474"/>
    <lineage>
        <taxon>Eukaryota</taxon>
        <taxon>Sar</taxon>
        <taxon>Alveolata</taxon>
        <taxon>Colpodellida</taxon>
        <taxon>Chromeraceae</taxon>
        <taxon>Chromera</taxon>
    </lineage>
</organism>
<feature type="region of interest" description="Disordered" evidence="2">
    <location>
        <begin position="541"/>
        <end position="561"/>
    </location>
</feature>
<feature type="compositionally biased region" description="Acidic residues" evidence="2">
    <location>
        <begin position="1590"/>
        <end position="1608"/>
    </location>
</feature>
<keyword evidence="1" id="KW-0539">Nucleus</keyword>
<dbReference type="InterPro" id="IPR011989">
    <property type="entry name" value="ARM-like"/>
</dbReference>
<dbReference type="VEuPathDB" id="CryptoDB:Cvel_10340"/>
<reference evidence="3" key="1">
    <citation type="submission" date="2014-11" db="EMBL/GenBank/DDBJ databases">
        <authorList>
            <person name="Otto D Thomas"/>
            <person name="Naeem Raeece"/>
        </authorList>
    </citation>
    <scope>NUCLEOTIDE SEQUENCE</scope>
</reference>
<feature type="compositionally biased region" description="Acidic residues" evidence="2">
    <location>
        <begin position="2236"/>
        <end position="2256"/>
    </location>
</feature>
<keyword evidence="1" id="KW-0698">rRNA processing</keyword>
<dbReference type="InterPro" id="IPR016024">
    <property type="entry name" value="ARM-type_fold"/>
</dbReference>
<evidence type="ECO:0000256" key="1">
    <source>
        <dbReference type="RuleBase" id="RU367065"/>
    </source>
</evidence>
<proteinExistence type="inferred from homology"/>
<feature type="region of interest" description="Disordered" evidence="2">
    <location>
        <begin position="592"/>
        <end position="612"/>
    </location>
</feature>
<dbReference type="GO" id="GO:0000462">
    <property type="term" value="P:maturation of SSU-rRNA from tricistronic rRNA transcript (SSU-rRNA, 5.8S rRNA, LSU-rRNA)"/>
    <property type="evidence" value="ECO:0007669"/>
    <property type="project" value="TreeGrafter"/>
</dbReference>
<comment type="subcellular location">
    <subcellularLocation>
        <location evidence="1">Nucleus</location>
        <location evidence="1">Nucleolus</location>
    </subcellularLocation>
</comment>
<feature type="region of interest" description="Disordered" evidence="2">
    <location>
        <begin position="1589"/>
        <end position="1609"/>
    </location>
</feature>
<feature type="region of interest" description="Disordered" evidence="2">
    <location>
        <begin position="1198"/>
        <end position="1224"/>
    </location>
</feature>
<dbReference type="EMBL" id="CDMZ01004825">
    <property type="protein sequence ID" value="CEM51042.1"/>
    <property type="molecule type" value="Genomic_DNA"/>
</dbReference>
<dbReference type="GO" id="GO:0034455">
    <property type="term" value="C:t-UTP complex"/>
    <property type="evidence" value="ECO:0007669"/>
    <property type="project" value="TreeGrafter"/>
</dbReference>
<accession>A0A0G4I2I8</accession>
<dbReference type="GO" id="GO:0030686">
    <property type="term" value="C:90S preribosome"/>
    <property type="evidence" value="ECO:0007669"/>
    <property type="project" value="TreeGrafter"/>
</dbReference>
<feature type="region of interest" description="Disordered" evidence="2">
    <location>
        <begin position="1883"/>
        <end position="1909"/>
    </location>
</feature>
<dbReference type="GO" id="GO:0045943">
    <property type="term" value="P:positive regulation of transcription by RNA polymerase I"/>
    <property type="evidence" value="ECO:0007669"/>
    <property type="project" value="TreeGrafter"/>
</dbReference>
<dbReference type="GO" id="GO:0032040">
    <property type="term" value="C:small-subunit processome"/>
    <property type="evidence" value="ECO:0007669"/>
    <property type="project" value="TreeGrafter"/>
</dbReference>
<dbReference type="PANTHER" id="PTHR13457">
    <property type="entry name" value="BAP28"/>
    <property type="match status" value="1"/>
</dbReference>
<feature type="compositionally biased region" description="Low complexity" evidence="2">
    <location>
        <begin position="2820"/>
        <end position="2835"/>
    </location>
</feature>
<dbReference type="InterPro" id="IPR040191">
    <property type="entry name" value="UTP10"/>
</dbReference>
<feature type="compositionally biased region" description="Low complexity" evidence="2">
    <location>
        <begin position="1496"/>
        <end position="1506"/>
    </location>
</feature>
<gene>
    <name evidence="3" type="ORF">Cvel_10340</name>
</gene>
<feature type="compositionally biased region" description="Gly residues" evidence="2">
    <location>
        <begin position="2055"/>
        <end position="2064"/>
    </location>
</feature>
<dbReference type="PANTHER" id="PTHR13457:SF1">
    <property type="entry name" value="HEAT REPEAT-CONTAINING PROTEIN 1"/>
    <property type="match status" value="1"/>
</dbReference>
<feature type="compositionally biased region" description="Acidic residues" evidence="2">
    <location>
        <begin position="1888"/>
        <end position="1897"/>
    </location>
</feature>
<feature type="region of interest" description="Disordered" evidence="2">
    <location>
        <begin position="2050"/>
        <end position="2078"/>
    </location>
</feature>
<feature type="region of interest" description="Disordered" evidence="2">
    <location>
        <begin position="2229"/>
        <end position="2256"/>
    </location>
</feature>